<keyword evidence="2" id="KW-1185">Reference proteome</keyword>
<dbReference type="Proteomes" id="UP000265520">
    <property type="component" value="Unassembled WGS sequence"/>
</dbReference>
<accession>A0A392TNF2</accession>
<comment type="caution">
    <text evidence="1">The sequence shown here is derived from an EMBL/GenBank/DDBJ whole genome shotgun (WGS) entry which is preliminary data.</text>
</comment>
<evidence type="ECO:0000313" key="2">
    <source>
        <dbReference type="Proteomes" id="UP000265520"/>
    </source>
</evidence>
<protein>
    <submittedName>
        <fullName evidence="1">Uncharacterized protein</fullName>
    </submittedName>
</protein>
<dbReference type="EMBL" id="LXQA010623230">
    <property type="protein sequence ID" value="MCI62673.1"/>
    <property type="molecule type" value="Genomic_DNA"/>
</dbReference>
<organism evidence="1 2">
    <name type="scientific">Trifolium medium</name>
    <dbReference type="NCBI Taxonomy" id="97028"/>
    <lineage>
        <taxon>Eukaryota</taxon>
        <taxon>Viridiplantae</taxon>
        <taxon>Streptophyta</taxon>
        <taxon>Embryophyta</taxon>
        <taxon>Tracheophyta</taxon>
        <taxon>Spermatophyta</taxon>
        <taxon>Magnoliopsida</taxon>
        <taxon>eudicotyledons</taxon>
        <taxon>Gunneridae</taxon>
        <taxon>Pentapetalae</taxon>
        <taxon>rosids</taxon>
        <taxon>fabids</taxon>
        <taxon>Fabales</taxon>
        <taxon>Fabaceae</taxon>
        <taxon>Papilionoideae</taxon>
        <taxon>50 kb inversion clade</taxon>
        <taxon>NPAAA clade</taxon>
        <taxon>Hologalegina</taxon>
        <taxon>IRL clade</taxon>
        <taxon>Trifolieae</taxon>
        <taxon>Trifolium</taxon>
    </lineage>
</organism>
<evidence type="ECO:0000313" key="1">
    <source>
        <dbReference type="EMBL" id="MCI62673.1"/>
    </source>
</evidence>
<sequence length="40" mass="4402">TATEREQEPESSWLERQKATKVAAMLTGRACPVLESKVAV</sequence>
<dbReference type="AlphaFoldDB" id="A0A392TNF2"/>
<feature type="non-terminal residue" evidence="1">
    <location>
        <position position="1"/>
    </location>
</feature>
<name>A0A392TNF2_9FABA</name>
<proteinExistence type="predicted"/>
<reference evidence="1 2" key="1">
    <citation type="journal article" date="2018" name="Front. Plant Sci.">
        <title>Red Clover (Trifolium pratense) and Zigzag Clover (T. medium) - A Picture of Genomic Similarities and Differences.</title>
        <authorList>
            <person name="Dluhosova J."/>
            <person name="Istvanek J."/>
            <person name="Nedelnik J."/>
            <person name="Repkova J."/>
        </authorList>
    </citation>
    <scope>NUCLEOTIDE SEQUENCE [LARGE SCALE GENOMIC DNA]</scope>
    <source>
        <strain evidence="2">cv. 10/8</strain>
        <tissue evidence="1">Leaf</tissue>
    </source>
</reference>